<evidence type="ECO:0000313" key="3">
    <source>
        <dbReference type="EMBL" id="PTE06596.1"/>
    </source>
</evidence>
<keyword evidence="4" id="KW-1185">Reference proteome</keyword>
<dbReference type="Gene3D" id="2.40.50.90">
    <property type="match status" value="1"/>
</dbReference>
<keyword evidence="1" id="KW-0732">Signal</keyword>
<sequence length="237" mass="26757">MKARLLLSAAMLALTAEAVEAADVIRNEPVRKVYRPAVEPSAAQVTRVHPVLRGRVAVMDGRTLWYPQYAQSVQLADIDACELPQWALDPKWEDRERVKAPPPVPCGPFAKAWLKRTVGNKSVTCNVISYRVDGTAIARCTTGARDLALEMLRVGWARVASPYLVNGQYAAYQRYAMAARYGMWATYVLDMNEWRRKAVDKTPDRRPIADFNLLAERETEISPPFADARKRPLRTDR</sequence>
<dbReference type="OrthoDB" id="8078326at2"/>
<dbReference type="SMART" id="SM00318">
    <property type="entry name" value="SNc"/>
    <property type="match status" value="1"/>
</dbReference>
<evidence type="ECO:0000313" key="4">
    <source>
        <dbReference type="Proteomes" id="UP000240259"/>
    </source>
</evidence>
<dbReference type="InterPro" id="IPR016071">
    <property type="entry name" value="Staphylococal_nuclease_OB-fold"/>
</dbReference>
<evidence type="ECO:0000256" key="1">
    <source>
        <dbReference type="SAM" id="SignalP"/>
    </source>
</evidence>
<name>A0A2T4ILT7_9HYPH</name>
<reference evidence="3 4" key="1">
    <citation type="submission" date="2018-03" db="EMBL/GenBank/DDBJ databases">
        <title>Genome sequence of the symbiotic type strain Mesorhizobium helmanticense CSLC115NT isolated from Lotus corniculatus nodules.</title>
        <authorList>
            <person name="Sannazzaro A.I."/>
            <person name="Torres Tejerizo G.A."/>
            <person name="Dip D."/>
            <person name="Caballero M."/>
            <person name="Pistorio M."/>
            <person name="Estrella M.J."/>
        </authorList>
    </citation>
    <scope>NUCLEOTIDE SEQUENCE [LARGE SCALE GENOMIC DNA]</scope>
    <source>
        <strain evidence="3 4">CSLC115N</strain>
    </source>
</reference>
<dbReference type="Pfam" id="PF00565">
    <property type="entry name" value="SNase"/>
    <property type="match status" value="1"/>
</dbReference>
<feature type="chain" id="PRO_5015433478" evidence="1">
    <location>
        <begin position="22"/>
        <end position="237"/>
    </location>
</feature>
<comment type="caution">
    <text evidence="3">The sequence shown here is derived from an EMBL/GenBank/DDBJ whole genome shotgun (WGS) entry which is preliminary data.</text>
</comment>
<dbReference type="EMBL" id="PZJX01000061">
    <property type="protein sequence ID" value="PTE06596.1"/>
    <property type="molecule type" value="Genomic_DNA"/>
</dbReference>
<dbReference type="InterPro" id="IPR035437">
    <property type="entry name" value="SNase_OB-fold_sf"/>
</dbReference>
<feature type="domain" description="TNase-like" evidence="2">
    <location>
        <begin position="42"/>
        <end position="186"/>
    </location>
</feature>
<gene>
    <name evidence="3" type="ORF">C9427_30705</name>
</gene>
<protein>
    <submittedName>
        <fullName evidence="3">Nuclease</fullName>
    </submittedName>
</protein>
<proteinExistence type="predicted"/>
<dbReference type="SUPFAM" id="SSF50199">
    <property type="entry name" value="Staphylococcal nuclease"/>
    <property type="match status" value="1"/>
</dbReference>
<accession>A0A2T4ILT7</accession>
<feature type="signal peptide" evidence="1">
    <location>
        <begin position="1"/>
        <end position="21"/>
    </location>
</feature>
<dbReference type="AlphaFoldDB" id="A0A2T4ILT7"/>
<dbReference type="Proteomes" id="UP000240259">
    <property type="component" value="Unassembled WGS sequence"/>
</dbReference>
<organism evidence="3 4">
    <name type="scientific">Mesorhizobium helmanticense</name>
    <dbReference type="NCBI Taxonomy" id="1776423"/>
    <lineage>
        <taxon>Bacteria</taxon>
        <taxon>Pseudomonadati</taxon>
        <taxon>Pseudomonadota</taxon>
        <taxon>Alphaproteobacteria</taxon>
        <taxon>Hyphomicrobiales</taxon>
        <taxon>Phyllobacteriaceae</taxon>
        <taxon>Mesorhizobium</taxon>
    </lineage>
</organism>
<evidence type="ECO:0000259" key="2">
    <source>
        <dbReference type="SMART" id="SM00318"/>
    </source>
</evidence>